<sequence>MLISYVIKNNEGKLHFQKNSYLRLPLRLGEDSFKDQSISKNKIETFINAINSMKYIMKVHGVDYYLAYATSALREAENSDVVISKVKSETAIEIEIIDGLKEAKIISNAKPIEKNHPFRKNLYVDVGGGSTELSFVQNGKKTLSRSFNIGTVRDLNKKNKTNVWDQIKIWIKDNMDNDFKLRLFGTGGNINKIQNMTNTKVGKPISYFSMITLLNNLSKIDYEKRILQYDLNPDRADVIVPALKIFLKTMEWSGSNKIFVPKVGLVDGMIKEIYFNSAGKKLKL</sequence>
<evidence type="ECO:0000259" key="1">
    <source>
        <dbReference type="Pfam" id="PF02541"/>
    </source>
</evidence>
<dbReference type="InterPro" id="IPR043129">
    <property type="entry name" value="ATPase_NBD"/>
</dbReference>
<feature type="domain" description="Ppx/GppA phosphatase N-terminal" evidence="1">
    <location>
        <begin position="17"/>
        <end position="272"/>
    </location>
</feature>
<proteinExistence type="predicted"/>
<dbReference type="InterPro" id="IPR003695">
    <property type="entry name" value="Ppx_GppA_N"/>
</dbReference>
<dbReference type="EMBL" id="UINC01002371">
    <property type="protein sequence ID" value="SUZ95977.1"/>
    <property type="molecule type" value="Genomic_DNA"/>
</dbReference>
<dbReference type="Gene3D" id="3.30.420.40">
    <property type="match status" value="1"/>
</dbReference>
<organism evidence="2">
    <name type="scientific">marine metagenome</name>
    <dbReference type="NCBI Taxonomy" id="408172"/>
    <lineage>
        <taxon>unclassified sequences</taxon>
        <taxon>metagenomes</taxon>
        <taxon>ecological metagenomes</taxon>
    </lineage>
</organism>
<dbReference type="GO" id="GO:0016462">
    <property type="term" value="F:pyrophosphatase activity"/>
    <property type="evidence" value="ECO:0007669"/>
    <property type="project" value="TreeGrafter"/>
</dbReference>
<dbReference type="Gene3D" id="3.30.420.150">
    <property type="entry name" value="Exopolyphosphatase. Domain 2"/>
    <property type="match status" value="1"/>
</dbReference>
<evidence type="ECO:0000313" key="2">
    <source>
        <dbReference type="EMBL" id="SUZ95977.1"/>
    </source>
</evidence>
<reference evidence="2" key="1">
    <citation type="submission" date="2018-05" db="EMBL/GenBank/DDBJ databases">
        <authorList>
            <person name="Lanie J.A."/>
            <person name="Ng W.-L."/>
            <person name="Kazmierczak K.M."/>
            <person name="Andrzejewski T.M."/>
            <person name="Davidsen T.M."/>
            <person name="Wayne K.J."/>
            <person name="Tettelin H."/>
            <person name="Glass J.I."/>
            <person name="Rusch D."/>
            <person name="Podicherti R."/>
            <person name="Tsui H.-C.T."/>
            <person name="Winkler M.E."/>
        </authorList>
    </citation>
    <scope>NUCLEOTIDE SEQUENCE</scope>
</reference>
<name>A0A381S173_9ZZZZ</name>
<protein>
    <recommendedName>
        <fullName evidence="1">Ppx/GppA phosphatase N-terminal domain-containing protein</fullName>
    </recommendedName>
</protein>
<dbReference type="InterPro" id="IPR050273">
    <property type="entry name" value="GppA/Ppx_hydrolase"/>
</dbReference>
<dbReference type="Pfam" id="PF02541">
    <property type="entry name" value="Ppx-GppA"/>
    <property type="match status" value="1"/>
</dbReference>
<gene>
    <name evidence="2" type="ORF">METZ01_LOCUS48831</name>
</gene>
<dbReference type="AlphaFoldDB" id="A0A381S173"/>
<accession>A0A381S173</accession>
<dbReference type="SUPFAM" id="SSF53067">
    <property type="entry name" value="Actin-like ATPase domain"/>
    <property type="match status" value="2"/>
</dbReference>
<dbReference type="CDD" id="cd24006">
    <property type="entry name" value="ASKHA_NBD_PPX_GppA"/>
    <property type="match status" value="1"/>
</dbReference>
<dbReference type="PANTHER" id="PTHR30005">
    <property type="entry name" value="EXOPOLYPHOSPHATASE"/>
    <property type="match status" value="1"/>
</dbReference>
<dbReference type="PANTHER" id="PTHR30005:SF0">
    <property type="entry name" value="RETROGRADE REGULATION PROTEIN 2"/>
    <property type="match status" value="1"/>
</dbReference>